<sequence length="61" mass="6892">MDIWTIASYAAWAVSALLLGWMLFDLIRVGAVYGEDFLMSAREGEDELLHEAEEEEEGGRK</sequence>
<keyword evidence="1" id="KW-1133">Transmembrane helix</keyword>
<dbReference type="EMBL" id="JBHTJO010000001">
    <property type="protein sequence ID" value="MFD0986447.1"/>
    <property type="molecule type" value="Genomic_DNA"/>
</dbReference>
<dbReference type="Proteomes" id="UP001597102">
    <property type="component" value="Unassembled WGS sequence"/>
</dbReference>
<evidence type="ECO:0000313" key="3">
    <source>
        <dbReference type="Proteomes" id="UP001597102"/>
    </source>
</evidence>
<protein>
    <submittedName>
        <fullName evidence="2">Uncharacterized protein</fullName>
    </submittedName>
</protein>
<keyword evidence="1" id="KW-0812">Transmembrane</keyword>
<evidence type="ECO:0000256" key="1">
    <source>
        <dbReference type="SAM" id="Phobius"/>
    </source>
</evidence>
<reference evidence="3" key="1">
    <citation type="journal article" date="2019" name="Int. J. Syst. Evol. Microbiol.">
        <title>The Global Catalogue of Microorganisms (GCM) 10K type strain sequencing project: providing services to taxonomists for standard genome sequencing and annotation.</title>
        <authorList>
            <consortium name="The Broad Institute Genomics Platform"/>
            <consortium name="The Broad Institute Genome Sequencing Center for Infectious Disease"/>
            <person name="Wu L."/>
            <person name="Ma J."/>
        </authorList>
    </citation>
    <scope>NUCLEOTIDE SEQUENCE [LARGE SCALE GENOMIC DNA]</scope>
    <source>
        <strain evidence="3">CCUG 61697</strain>
    </source>
</reference>
<evidence type="ECO:0000313" key="2">
    <source>
        <dbReference type="EMBL" id="MFD0986447.1"/>
    </source>
</evidence>
<keyword evidence="3" id="KW-1185">Reference proteome</keyword>
<comment type="caution">
    <text evidence="2">The sequence shown here is derived from an EMBL/GenBank/DDBJ whole genome shotgun (WGS) entry which is preliminary data.</text>
</comment>
<proteinExistence type="predicted"/>
<organism evidence="2 3">
    <name type="scientific">Methyloligella solikamskensis</name>
    <dbReference type="NCBI Taxonomy" id="1177756"/>
    <lineage>
        <taxon>Bacteria</taxon>
        <taxon>Pseudomonadati</taxon>
        <taxon>Pseudomonadota</taxon>
        <taxon>Alphaproteobacteria</taxon>
        <taxon>Hyphomicrobiales</taxon>
        <taxon>Hyphomicrobiaceae</taxon>
        <taxon>Methyloligella</taxon>
    </lineage>
</organism>
<feature type="transmembrane region" description="Helical" evidence="1">
    <location>
        <begin position="6"/>
        <end position="24"/>
    </location>
</feature>
<gene>
    <name evidence="2" type="ORF">ACFQ2F_04985</name>
</gene>
<keyword evidence="1" id="KW-0472">Membrane</keyword>
<dbReference type="RefSeq" id="WP_379086595.1">
    <property type="nucleotide sequence ID" value="NZ_JBHTJO010000001.1"/>
</dbReference>
<accession>A0ABW3JAJ7</accession>
<name>A0ABW3JAJ7_9HYPH</name>